<dbReference type="SMART" id="SM00089">
    <property type="entry name" value="PKD"/>
    <property type="match status" value="1"/>
</dbReference>
<dbReference type="InterPro" id="IPR000601">
    <property type="entry name" value="PKD_dom"/>
</dbReference>
<evidence type="ECO:0000313" key="4">
    <source>
        <dbReference type="Proteomes" id="UP001058860"/>
    </source>
</evidence>
<evidence type="ECO:0000259" key="2">
    <source>
        <dbReference type="PROSITE" id="PS50093"/>
    </source>
</evidence>
<proteinExistence type="predicted"/>
<evidence type="ECO:0000256" key="1">
    <source>
        <dbReference type="SAM" id="MobiDB-lite"/>
    </source>
</evidence>
<feature type="region of interest" description="Disordered" evidence="1">
    <location>
        <begin position="175"/>
        <end position="196"/>
    </location>
</feature>
<dbReference type="Proteomes" id="UP001058860">
    <property type="component" value="Chromosome"/>
</dbReference>
<evidence type="ECO:0000313" key="3">
    <source>
        <dbReference type="EMBL" id="UUY03520.1"/>
    </source>
</evidence>
<gene>
    <name evidence="3" type="ORF">LRS13_23090</name>
</gene>
<dbReference type="PROSITE" id="PS50093">
    <property type="entry name" value="PKD"/>
    <property type="match status" value="1"/>
</dbReference>
<dbReference type="InterPro" id="IPR035986">
    <property type="entry name" value="PKD_dom_sf"/>
</dbReference>
<sequence length="228" mass="24595">MRELTVTGGQRRAQVASSGGGAVSDMEIAGSGIGDALIAFRSGSSTRGEISASLVDAPPITFAVTTPTDWVRPPRAVVRWDAARNALGPLKYEVFFDGVPLEAPIRGRALRVPRAALDDGRHRVQLRATDREGQRVLSNVSTLRIDGTAPTVRVTRRARRRVAVRISDAGRSGLDTERSTVAWGDGSDGAAANNQSHTYRRPGTYRVTVVARDRAGNTRRVTERVVVR</sequence>
<dbReference type="RefSeq" id="WP_353864024.1">
    <property type="nucleotide sequence ID" value="NZ_CP088295.1"/>
</dbReference>
<dbReference type="InterPro" id="IPR022409">
    <property type="entry name" value="PKD/Chitinase_dom"/>
</dbReference>
<dbReference type="Pfam" id="PF18911">
    <property type="entry name" value="PKD_4"/>
    <property type="match status" value="1"/>
</dbReference>
<dbReference type="Gene3D" id="2.60.40.10">
    <property type="entry name" value="Immunoglobulins"/>
    <property type="match status" value="1"/>
</dbReference>
<organism evidence="3 4">
    <name type="scientific">Svornostia abyssi</name>
    <dbReference type="NCBI Taxonomy" id="2898438"/>
    <lineage>
        <taxon>Bacteria</taxon>
        <taxon>Bacillati</taxon>
        <taxon>Actinomycetota</taxon>
        <taxon>Thermoleophilia</taxon>
        <taxon>Solirubrobacterales</taxon>
        <taxon>Baekduiaceae</taxon>
        <taxon>Svornostia</taxon>
    </lineage>
</organism>
<name>A0ABY5PG87_9ACTN</name>
<feature type="domain" description="PKD" evidence="2">
    <location>
        <begin position="184"/>
        <end position="228"/>
    </location>
</feature>
<reference evidence="4" key="1">
    <citation type="submission" date="2021-11" db="EMBL/GenBank/DDBJ databases">
        <title>Cultivation dependent microbiological survey of springs from the worlds oldest radium mine currently devoted to the extraction of radon-saturated water.</title>
        <authorList>
            <person name="Kapinusova G."/>
            <person name="Smrhova T."/>
            <person name="Strejcek M."/>
            <person name="Suman J."/>
            <person name="Jani K."/>
            <person name="Pajer P."/>
            <person name="Uhlik O."/>
        </authorList>
    </citation>
    <scope>NUCLEOTIDE SEQUENCE [LARGE SCALE GENOMIC DNA]</scope>
    <source>
        <strain evidence="4">J379</strain>
    </source>
</reference>
<dbReference type="SUPFAM" id="SSF49299">
    <property type="entry name" value="PKD domain"/>
    <property type="match status" value="1"/>
</dbReference>
<accession>A0ABY5PG87</accession>
<protein>
    <submittedName>
        <fullName evidence="3">PKD domain-containing protein</fullName>
    </submittedName>
</protein>
<dbReference type="InterPro" id="IPR013783">
    <property type="entry name" value="Ig-like_fold"/>
</dbReference>
<keyword evidence="4" id="KW-1185">Reference proteome</keyword>
<dbReference type="EMBL" id="CP088295">
    <property type="protein sequence ID" value="UUY03520.1"/>
    <property type="molecule type" value="Genomic_DNA"/>
</dbReference>
<dbReference type="CDD" id="cd00146">
    <property type="entry name" value="PKD"/>
    <property type="match status" value="1"/>
</dbReference>